<dbReference type="PANTHER" id="PTHR22911:SF6">
    <property type="entry name" value="SOLUTE CARRIER FAMILY 35 MEMBER G1"/>
    <property type="match status" value="1"/>
</dbReference>
<dbReference type="GO" id="GO:0016020">
    <property type="term" value="C:membrane"/>
    <property type="evidence" value="ECO:0007669"/>
    <property type="project" value="UniProtKB-SubCell"/>
</dbReference>
<dbReference type="KEGG" id="fap:GR316_12835"/>
<evidence type="ECO:0000313" key="8">
    <source>
        <dbReference type="EMBL" id="QUS37264.1"/>
    </source>
</evidence>
<evidence type="ECO:0000259" key="7">
    <source>
        <dbReference type="Pfam" id="PF00892"/>
    </source>
</evidence>
<evidence type="ECO:0000256" key="3">
    <source>
        <dbReference type="ARBA" id="ARBA00022692"/>
    </source>
</evidence>
<dbReference type="RefSeq" id="WP_211785526.1">
    <property type="nucleotide sequence ID" value="NZ_CP047292.1"/>
</dbReference>
<keyword evidence="8" id="KW-0614">Plasmid</keyword>
<evidence type="ECO:0000256" key="5">
    <source>
        <dbReference type="ARBA" id="ARBA00023136"/>
    </source>
</evidence>
<dbReference type="EMBL" id="CP047292">
    <property type="protein sequence ID" value="QUS37264.1"/>
    <property type="molecule type" value="Genomic_DNA"/>
</dbReference>
<evidence type="ECO:0000256" key="2">
    <source>
        <dbReference type="ARBA" id="ARBA00009853"/>
    </source>
</evidence>
<feature type="transmembrane region" description="Helical" evidence="6">
    <location>
        <begin position="170"/>
        <end position="188"/>
    </location>
</feature>
<feature type="transmembrane region" description="Helical" evidence="6">
    <location>
        <begin position="258"/>
        <end position="278"/>
    </location>
</feature>
<reference evidence="8" key="1">
    <citation type="submission" date="2020-01" db="EMBL/GenBank/DDBJ databases">
        <authorList>
            <person name="Yang Y."/>
            <person name="Kwon Y.M."/>
        </authorList>
    </citation>
    <scope>NUCLEOTIDE SEQUENCE</scope>
    <source>
        <strain evidence="8">PG104</strain>
        <plasmid evidence="8">unnamed3</plasmid>
    </source>
</reference>
<dbReference type="SUPFAM" id="SSF103481">
    <property type="entry name" value="Multidrug resistance efflux transporter EmrE"/>
    <property type="match status" value="2"/>
</dbReference>
<feature type="transmembrane region" description="Helical" evidence="6">
    <location>
        <begin position="200"/>
        <end position="221"/>
    </location>
</feature>
<name>A0A8J8MVN0_9RHOB</name>
<feature type="transmembrane region" description="Helical" evidence="6">
    <location>
        <begin position="284"/>
        <end position="301"/>
    </location>
</feature>
<feature type="transmembrane region" description="Helical" evidence="6">
    <location>
        <begin position="97"/>
        <end position="116"/>
    </location>
</feature>
<feature type="domain" description="EamA" evidence="7">
    <location>
        <begin position="170"/>
        <end position="296"/>
    </location>
</feature>
<evidence type="ECO:0000256" key="4">
    <source>
        <dbReference type="ARBA" id="ARBA00022989"/>
    </source>
</evidence>
<comment type="subcellular location">
    <subcellularLocation>
        <location evidence="1">Membrane</location>
        <topology evidence="1">Multi-pass membrane protein</topology>
    </subcellularLocation>
</comment>
<proteinExistence type="inferred from homology"/>
<protein>
    <submittedName>
        <fullName evidence="8">EamA family transporter</fullName>
    </submittedName>
</protein>
<dbReference type="Gene3D" id="1.10.3730.20">
    <property type="match status" value="1"/>
</dbReference>
<keyword evidence="5 6" id="KW-0472">Membrane</keyword>
<sequence>MAHRTAAPADAGGRIVTAAMRLPITDLKVGALLMMGAVSTFAFLDSFAKLAGQRVAVFDVIWMRFLVQFALSAVIFNPVRHPGAWRVNRKGPQILRALIQIFATGLNFAALGYLQITQTLSIQFSTPIFVTLLSIVFLGERVGRHRWLGIVLGLLGVLVVTRPGMEGFHWAFLLSLAGVVIGSGYNILTRMLSTTETSSSMLLMMSAVPALVLAPLAPAFWHMPEDAGTWALLIGTGCFGTLGHYLMILAHRSAPASFLAPFQYVQFLAVLVLGFAIFGSVPDGYTYLGALIVIGSGIHIWRRERLLGRRNAAALATGDIP</sequence>
<evidence type="ECO:0000256" key="1">
    <source>
        <dbReference type="ARBA" id="ARBA00004141"/>
    </source>
</evidence>
<dbReference type="AlphaFoldDB" id="A0A8J8MVN0"/>
<dbReference type="InterPro" id="IPR037185">
    <property type="entry name" value="EmrE-like"/>
</dbReference>
<comment type="similarity">
    <text evidence="2">Belongs to the drug/metabolite transporter (DMT) superfamily. 10 TMS drug/metabolite exporter (DME) (TC 2.A.7.3) family.</text>
</comment>
<keyword evidence="4 6" id="KW-1133">Transmembrane helix</keyword>
<feature type="transmembrane region" description="Helical" evidence="6">
    <location>
        <begin position="227"/>
        <end position="246"/>
    </location>
</feature>
<feature type="transmembrane region" description="Helical" evidence="6">
    <location>
        <begin position="146"/>
        <end position="164"/>
    </location>
</feature>
<evidence type="ECO:0000313" key="9">
    <source>
        <dbReference type="Proteomes" id="UP000679284"/>
    </source>
</evidence>
<feature type="transmembrane region" description="Helical" evidence="6">
    <location>
        <begin position="56"/>
        <end position="76"/>
    </location>
</feature>
<dbReference type="InterPro" id="IPR000620">
    <property type="entry name" value="EamA_dom"/>
</dbReference>
<dbReference type="PANTHER" id="PTHR22911">
    <property type="entry name" value="ACYL-MALONYL CONDENSING ENZYME-RELATED"/>
    <property type="match status" value="1"/>
</dbReference>
<feature type="domain" description="EamA" evidence="7">
    <location>
        <begin position="29"/>
        <end position="161"/>
    </location>
</feature>
<feature type="transmembrane region" description="Helical" evidence="6">
    <location>
        <begin position="27"/>
        <end position="44"/>
    </location>
</feature>
<dbReference type="Pfam" id="PF00892">
    <property type="entry name" value="EamA"/>
    <property type="match status" value="2"/>
</dbReference>
<organism evidence="8 9">
    <name type="scientific">Falsirhodobacter algicola</name>
    <dbReference type="NCBI Taxonomy" id="2692330"/>
    <lineage>
        <taxon>Bacteria</taxon>
        <taxon>Pseudomonadati</taxon>
        <taxon>Pseudomonadota</taxon>
        <taxon>Alphaproteobacteria</taxon>
        <taxon>Rhodobacterales</taxon>
        <taxon>Paracoccaceae</taxon>
        <taxon>Falsirhodobacter</taxon>
    </lineage>
</organism>
<keyword evidence="9" id="KW-1185">Reference proteome</keyword>
<accession>A0A8J8MVN0</accession>
<evidence type="ECO:0000256" key="6">
    <source>
        <dbReference type="SAM" id="Phobius"/>
    </source>
</evidence>
<feature type="transmembrane region" description="Helical" evidence="6">
    <location>
        <begin position="122"/>
        <end position="139"/>
    </location>
</feature>
<keyword evidence="3 6" id="KW-0812">Transmembrane</keyword>
<dbReference type="Proteomes" id="UP000679284">
    <property type="component" value="Plasmid unnamed3"/>
</dbReference>
<geneLocation type="plasmid" evidence="8 9">
    <name>unnamed3</name>
</geneLocation>
<gene>
    <name evidence="8" type="ORF">GR316_12835</name>
</gene>